<evidence type="ECO:0000313" key="9">
    <source>
        <dbReference type="EnsemblMetazoa" id="XP_028147901.2"/>
    </source>
</evidence>
<evidence type="ECO:0000256" key="8">
    <source>
        <dbReference type="RuleBase" id="RU000461"/>
    </source>
</evidence>
<dbReference type="EnsemblMetazoa" id="XM_028292100.2">
    <property type="protein sequence ID" value="XP_028147901.2"/>
    <property type="gene ID" value="LOC114341295"/>
</dbReference>
<evidence type="ECO:0000313" key="10">
    <source>
        <dbReference type="Proteomes" id="UP001652700"/>
    </source>
</evidence>
<evidence type="ECO:0000256" key="5">
    <source>
        <dbReference type="ARBA" id="ARBA00023002"/>
    </source>
</evidence>
<evidence type="ECO:0000256" key="1">
    <source>
        <dbReference type="ARBA" id="ARBA00001971"/>
    </source>
</evidence>
<keyword evidence="5 8" id="KW-0560">Oxidoreductase</keyword>
<evidence type="ECO:0000256" key="3">
    <source>
        <dbReference type="ARBA" id="ARBA00022617"/>
    </source>
</evidence>
<dbReference type="PRINTS" id="PR00385">
    <property type="entry name" value="P450"/>
</dbReference>
<evidence type="ECO:0000256" key="4">
    <source>
        <dbReference type="ARBA" id="ARBA00022723"/>
    </source>
</evidence>
<dbReference type="PROSITE" id="PS00086">
    <property type="entry name" value="CYTOCHROME_P450"/>
    <property type="match status" value="1"/>
</dbReference>
<dbReference type="RefSeq" id="XP_028147901.2">
    <property type="nucleotide sequence ID" value="XM_028292100.2"/>
</dbReference>
<dbReference type="InterPro" id="IPR001128">
    <property type="entry name" value="Cyt_P450"/>
</dbReference>
<keyword evidence="3 8" id="KW-0349">Heme</keyword>
<dbReference type="GeneID" id="114341295"/>
<dbReference type="Proteomes" id="UP001652700">
    <property type="component" value="Unplaced"/>
</dbReference>
<evidence type="ECO:0000256" key="7">
    <source>
        <dbReference type="ARBA" id="ARBA00023033"/>
    </source>
</evidence>
<proteinExistence type="inferred from homology"/>
<dbReference type="InterPro" id="IPR017972">
    <property type="entry name" value="Cyt_P450_CS"/>
</dbReference>
<reference evidence="9" key="1">
    <citation type="submission" date="2025-05" db="UniProtKB">
        <authorList>
            <consortium name="EnsemblMetazoa"/>
        </authorList>
    </citation>
    <scope>IDENTIFICATION</scope>
</reference>
<dbReference type="Gene3D" id="1.10.630.10">
    <property type="entry name" value="Cytochrome P450"/>
    <property type="match status" value="1"/>
</dbReference>
<dbReference type="CDD" id="cd11054">
    <property type="entry name" value="CYP24A1-like"/>
    <property type="match status" value="1"/>
</dbReference>
<organism evidence="9 10">
    <name type="scientific">Diabrotica virgifera virgifera</name>
    <name type="common">western corn rootworm</name>
    <dbReference type="NCBI Taxonomy" id="50390"/>
    <lineage>
        <taxon>Eukaryota</taxon>
        <taxon>Metazoa</taxon>
        <taxon>Ecdysozoa</taxon>
        <taxon>Arthropoda</taxon>
        <taxon>Hexapoda</taxon>
        <taxon>Insecta</taxon>
        <taxon>Pterygota</taxon>
        <taxon>Neoptera</taxon>
        <taxon>Endopterygota</taxon>
        <taxon>Coleoptera</taxon>
        <taxon>Polyphaga</taxon>
        <taxon>Cucujiformia</taxon>
        <taxon>Chrysomeloidea</taxon>
        <taxon>Chrysomelidae</taxon>
        <taxon>Galerucinae</taxon>
        <taxon>Diabroticina</taxon>
        <taxon>Diabroticites</taxon>
        <taxon>Diabrotica</taxon>
    </lineage>
</organism>
<keyword evidence="4 8" id="KW-0479">Metal-binding</keyword>
<dbReference type="PRINTS" id="PR00463">
    <property type="entry name" value="EP450I"/>
</dbReference>
<dbReference type="PANTHER" id="PTHR24279:SF120">
    <property type="entry name" value="CYTOCHROME P450"/>
    <property type="match status" value="1"/>
</dbReference>
<keyword evidence="10" id="KW-1185">Reference proteome</keyword>
<dbReference type="InterPro" id="IPR036396">
    <property type="entry name" value="Cyt_P450_sf"/>
</dbReference>
<dbReference type="PANTHER" id="PTHR24279">
    <property type="entry name" value="CYTOCHROME P450"/>
    <property type="match status" value="1"/>
</dbReference>
<sequence length="497" mass="57351">MNQKSIVFIFFASYPSDSFKGDIFEQESTENPNQKIFHTAAASQHGLNSCPNALALCLECFQKSHQGKYKSERLTEAVEDIKKQLGPIFRLNLGGTNIVITTNADDAETMFRNEGIRPGRPPFLALHHYRKKRFNSVGVVPGNGEEWYKFRGGVNPLLKVNLIDSFKKEQQDIAEKFVIYIRKEMDQDKVVYNILEHLLKFAIEAISVVCPGYRFRCISGQDKQAEEIIHASKEFLDGLYKTLIGPPIWKVFETSGYKQLKTSHEFIYRSLEQILKSLKKIYDTHPESLKKTHPYMYTLFDNKKFTQDDRNMLAIEVFLGGIDTTATTLALTMFYFAQNENIQDKARQSILDDDTYLRACLKETLRLSPTAGANSRFLAQDAIIGGYLIPKNTLVTAFSSVMSNSSEYFEYHDQYIPDRWLRNSNKKFHKFVSLPFGYGPRMCPGKRVAEMEMVTLLKEILKNFRLEVNDKRKMGMVYRMNRIPDRSINIKFLDTNH</sequence>
<dbReference type="SUPFAM" id="SSF48264">
    <property type="entry name" value="Cytochrome P450"/>
    <property type="match status" value="1"/>
</dbReference>
<dbReference type="InterPro" id="IPR050479">
    <property type="entry name" value="CYP11_CYP27_families"/>
</dbReference>
<name>A0ABM5IXV1_DIAVI</name>
<dbReference type="InterPro" id="IPR002401">
    <property type="entry name" value="Cyt_P450_E_grp-I"/>
</dbReference>
<accession>A0ABM5IXV1</accession>
<dbReference type="Pfam" id="PF00067">
    <property type="entry name" value="p450"/>
    <property type="match status" value="1"/>
</dbReference>
<comment type="cofactor">
    <cofactor evidence="1">
        <name>heme</name>
        <dbReference type="ChEBI" id="CHEBI:30413"/>
    </cofactor>
</comment>
<evidence type="ECO:0000256" key="2">
    <source>
        <dbReference type="ARBA" id="ARBA00010617"/>
    </source>
</evidence>
<keyword evidence="7 8" id="KW-0503">Monooxygenase</keyword>
<protein>
    <recommendedName>
        <fullName evidence="11">Cytochrome P450 49a1</fullName>
    </recommendedName>
</protein>
<evidence type="ECO:0000256" key="6">
    <source>
        <dbReference type="ARBA" id="ARBA00023004"/>
    </source>
</evidence>
<evidence type="ECO:0008006" key="11">
    <source>
        <dbReference type="Google" id="ProtNLM"/>
    </source>
</evidence>
<keyword evidence="6 8" id="KW-0408">Iron</keyword>
<comment type="similarity">
    <text evidence="2 8">Belongs to the cytochrome P450 family.</text>
</comment>